<accession>B0VU73</accession>
<evidence type="ECO:0000313" key="2">
    <source>
        <dbReference type="Proteomes" id="UP000001741"/>
    </source>
</evidence>
<gene>
    <name evidence="1" type="ordered locus">ABSDF1058</name>
</gene>
<evidence type="ECO:0000313" key="1">
    <source>
        <dbReference type="EMBL" id="CAP00410.1"/>
    </source>
</evidence>
<organism evidence="1 2">
    <name type="scientific">Acinetobacter baumannii (strain SDF)</name>
    <dbReference type="NCBI Taxonomy" id="509170"/>
    <lineage>
        <taxon>Bacteria</taxon>
        <taxon>Pseudomonadati</taxon>
        <taxon>Pseudomonadota</taxon>
        <taxon>Gammaproteobacteria</taxon>
        <taxon>Moraxellales</taxon>
        <taxon>Moraxellaceae</taxon>
        <taxon>Acinetobacter</taxon>
        <taxon>Acinetobacter calcoaceticus/baumannii complex</taxon>
    </lineage>
</organism>
<proteinExistence type="predicted"/>
<dbReference type="AlphaFoldDB" id="B0VU73"/>
<name>B0VU73_ACIBS</name>
<dbReference type="BioCyc" id="ABAU509170:GCL9-856-MONOMER"/>
<dbReference type="HOGENOM" id="CLU_206284_0_0_6"/>
<protein>
    <submittedName>
        <fullName evidence="1">Uncharacterized protein</fullName>
    </submittedName>
</protein>
<dbReference type="KEGG" id="abm:ABSDF1058"/>
<dbReference type="EMBL" id="CU468230">
    <property type="protein sequence ID" value="CAP00410.1"/>
    <property type="molecule type" value="Genomic_DNA"/>
</dbReference>
<dbReference type="Proteomes" id="UP000001741">
    <property type="component" value="Chromosome"/>
</dbReference>
<sequence length="70" mass="8013">MCKGFVMSQVMIMVSEAGRMENTCNLPADLDKNGTVLKIYDYSLKELPINLDGTVTYNGKRWTFDKKQNF</sequence>
<reference evidence="1 2" key="1">
    <citation type="journal article" date="2008" name="PLoS ONE">
        <title>Comparative analysis of Acinetobacters: three genomes for three lifestyles.</title>
        <authorList>
            <person name="Vallenet D."/>
            <person name="Nordmann P."/>
            <person name="Barbe V."/>
            <person name="Poirel L."/>
            <person name="Mangenot S."/>
            <person name="Bataille E."/>
            <person name="Dossat C."/>
            <person name="Gas S."/>
            <person name="Kreimeyer A."/>
            <person name="Lenoble P."/>
            <person name="Oztas S."/>
            <person name="Poulain J."/>
            <person name="Segurens B."/>
            <person name="Robert C."/>
            <person name="Abergel C."/>
            <person name="Claverie J.M."/>
            <person name="Raoult D."/>
            <person name="Medigue C."/>
            <person name="Weissenbach J."/>
            <person name="Cruveiller S."/>
        </authorList>
    </citation>
    <scope>NUCLEOTIDE SEQUENCE [LARGE SCALE GENOMIC DNA]</scope>
    <source>
        <strain evidence="1 2">SDF</strain>
    </source>
</reference>